<dbReference type="Bgee" id="ENSORLG00000024449">
    <property type="expression patterns" value="Expressed in gastrula and 2 other cell types or tissues"/>
</dbReference>
<keyword evidence="2" id="KW-0812">Transmembrane</keyword>
<evidence type="ECO:0000313" key="4">
    <source>
        <dbReference type="Ensembl" id="ENSORLP00000043938.1"/>
    </source>
</evidence>
<keyword evidence="2" id="KW-0472">Membrane</keyword>
<dbReference type="PROSITE" id="PS50041">
    <property type="entry name" value="C_TYPE_LECTIN_2"/>
    <property type="match status" value="1"/>
</dbReference>
<evidence type="ECO:0000259" key="3">
    <source>
        <dbReference type="PROSITE" id="PS50041"/>
    </source>
</evidence>
<organism evidence="4 5">
    <name type="scientific">Oryzias latipes</name>
    <name type="common">Japanese rice fish</name>
    <name type="synonym">Japanese killifish</name>
    <dbReference type="NCBI Taxonomy" id="8090"/>
    <lineage>
        <taxon>Eukaryota</taxon>
        <taxon>Metazoa</taxon>
        <taxon>Chordata</taxon>
        <taxon>Craniata</taxon>
        <taxon>Vertebrata</taxon>
        <taxon>Euteleostomi</taxon>
        <taxon>Actinopterygii</taxon>
        <taxon>Neopterygii</taxon>
        <taxon>Teleostei</taxon>
        <taxon>Neoteleostei</taxon>
        <taxon>Acanthomorphata</taxon>
        <taxon>Ovalentaria</taxon>
        <taxon>Atherinomorphae</taxon>
        <taxon>Beloniformes</taxon>
        <taxon>Adrianichthyidae</taxon>
        <taxon>Oryziinae</taxon>
        <taxon>Oryzias</taxon>
    </lineage>
</organism>
<dbReference type="AlphaFoldDB" id="A0A3B3IIG7"/>
<dbReference type="Proteomes" id="UP000001038">
    <property type="component" value="Chromosome 18"/>
</dbReference>
<accession>A0A3B3IIG7</accession>
<feature type="transmembrane region" description="Helical" evidence="2">
    <location>
        <begin position="6"/>
        <end position="24"/>
    </location>
</feature>
<dbReference type="Gene3D" id="3.10.100.10">
    <property type="entry name" value="Mannose-Binding Protein A, subunit A"/>
    <property type="match status" value="1"/>
</dbReference>
<evidence type="ECO:0000256" key="1">
    <source>
        <dbReference type="ARBA" id="ARBA00023157"/>
    </source>
</evidence>
<protein>
    <recommendedName>
        <fullName evidence="3">C-type lectin domain-containing protein</fullName>
    </recommendedName>
</protein>
<dbReference type="InterPro" id="IPR016186">
    <property type="entry name" value="C-type_lectin-like/link_sf"/>
</dbReference>
<dbReference type="InterPro" id="IPR018378">
    <property type="entry name" value="C-type_lectin_CS"/>
</dbReference>
<dbReference type="SMART" id="SM00034">
    <property type="entry name" value="CLECT"/>
    <property type="match status" value="1"/>
</dbReference>
<dbReference type="PANTHER" id="PTHR45784">
    <property type="entry name" value="C-TYPE LECTIN DOMAIN FAMILY 20 MEMBER A-RELATED"/>
    <property type="match status" value="1"/>
</dbReference>
<dbReference type="GeneTree" id="ENSGT00940000163911"/>
<dbReference type="SUPFAM" id="SSF56436">
    <property type="entry name" value="C-type lectin-like"/>
    <property type="match status" value="1"/>
</dbReference>
<proteinExistence type="predicted"/>
<dbReference type="InterPro" id="IPR016187">
    <property type="entry name" value="CTDL_fold"/>
</dbReference>
<reference evidence="4" key="3">
    <citation type="submission" date="2025-09" db="UniProtKB">
        <authorList>
            <consortium name="Ensembl"/>
        </authorList>
    </citation>
    <scope>IDENTIFICATION</scope>
    <source>
        <strain evidence="4">Hd-rR</strain>
    </source>
</reference>
<dbReference type="PROSITE" id="PS00615">
    <property type="entry name" value="C_TYPE_LECTIN_1"/>
    <property type="match status" value="1"/>
</dbReference>
<evidence type="ECO:0000313" key="5">
    <source>
        <dbReference type="Proteomes" id="UP000001038"/>
    </source>
</evidence>
<keyword evidence="1" id="KW-1015">Disulfide bond</keyword>
<keyword evidence="2" id="KW-1133">Transmembrane helix</keyword>
<evidence type="ECO:0000256" key="2">
    <source>
        <dbReference type="SAM" id="Phobius"/>
    </source>
</evidence>
<keyword evidence="5" id="KW-1185">Reference proteome</keyword>
<dbReference type="InterPro" id="IPR001304">
    <property type="entry name" value="C-type_lectin-like"/>
</dbReference>
<reference evidence="4 5" key="1">
    <citation type="journal article" date="2007" name="Nature">
        <title>The medaka draft genome and insights into vertebrate genome evolution.</title>
        <authorList>
            <person name="Kasahara M."/>
            <person name="Naruse K."/>
            <person name="Sasaki S."/>
            <person name="Nakatani Y."/>
            <person name="Qu W."/>
            <person name="Ahsan B."/>
            <person name="Yamada T."/>
            <person name="Nagayasu Y."/>
            <person name="Doi K."/>
            <person name="Kasai Y."/>
            <person name="Jindo T."/>
            <person name="Kobayashi D."/>
            <person name="Shimada A."/>
            <person name="Toyoda A."/>
            <person name="Kuroki Y."/>
            <person name="Fujiyama A."/>
            <person name="Sasaki T."/>
            <person name="Shimizu A."/>
            <person name="Asakawa S."/>
            <person name="Shimizu N."/>
            <person name="Hashimoto S."/>
            <person name="Yang J."/>
            <person name="Lee Y."/>
            <person name="Matsushima K."/>
            <person name="Sugano S."/>
            <person name="Sakaizumi M."/>
            <person name="Narita T."/>
            <person name="Ohishi K."/>
            <person name="Haga S."/>
            <person name="Ohta F."/>
            <person name="Nomoto H."/>
            <person name="Nogata K."/>
            <person name="Morishita T."/>
            <person name="Endo T."/>
            <person name="Shin-I T."/>
            <person name="Takeda H."/>
            <person name="Morishita S."/>
            <person name="Kohara Y."/>
        </authorList>
    </citation>
    <scope>NUCLEOTIDE SEQUENCE [LARGE SCALE GENOMIC DNA]</scope>
    <source>
        <strain evidence="4 5">Hd-rR</strain>
    </source>
</reference>
<feature type="domain" description="C-type lectin" evidence="3">
    <location>
        <begin position="33"/>
        <end position="140"/>
    </location>
</feature>
<dbReference type="PANTHER" id="PTHR45784:SF3">
    <property type="entry name" value="C-TYPE LECTIN DOMAIN FAMILY 4 MEMBER K-LIKE-RELATED"/>
    <property type="match status" value="1"/>
</dbReference>
<name>A0A3B3IIG7_ORYLA</name>
<sequence>MGGVNYLVVMHFIYFLMLHYWLFFAKTFTGTVNGTASFVVGDATLNWTEAQKYCRQNFVDLASIWSQTENDVINKLANGSCVWIGLYRHKVWSDGSNTVFKHWAENQPDQGDQKCIAASFSDSGRWSDETCSQSFPFICYGPSTAFTFSFEY</sequence>
<reference evidence="4" key="2">
    <citation type="submission" date="2025-08" db="UniProtKB">
        <authorList>
            <consortium name="Ensembl"/>
        </authorList>
    </citation>
    <scope>IDENTIFICATION</scope>
    <source>
        <strain evidence="4">Hd-rR</strain>
    </source>
</reference>
<dbReference type="Ensembl" id="ENSORLT00000026880.1">
    <property type="protein sequence ID" value="ENSORLP00000043938.1"/>
    <property type="gene ID" value="ENSORLG00000024449.1"/>
</dbReference>
<dbReference type="Pfam" id="PF00059">
    <property type="entry name" value="Lectin_C"/>
    <property type="match status" value="1"/>
</dbReference>
<dbReference type="InParanoid" id="A0A3B3IIG7"/>